<name>A0ABU2CMR5_9MICO</name>
<feature type="domain" description="HTH merR-type" evidence="1">
    <location>
        <begin position="7"/>
        <end position="54"/>
    </location>
</feature>
<dbReference type="PROSITE" id="PS50937">
    <property type="entry name" value="HTH_MERR_2"/>
    <property type="match status" value="1"/>
</dbReference>
<comment type="caution">
    <text evidence="2">The sequence shown here is derived from an EMBL/GenBank/DDBJ whole genome shotgun (WGS) entry which is preliminary data.</text>
</comment>
<dbReference type="RefSeq" id="WP_274993105.1">
    <property type="nucleotide sequence ID" value="NZ_JAJQQP010000004.1"/>
</dbReference>
<evidence type="ECO:0000313" key="2">
    <source>
        <dbReference type="EMBL" id="MDR7382629.1"/>
    </source>
</evidence>
<dbReference type="InterPro" id="IPR009061">
    <property type="entry name" value="DNA-bd_dom_put_sf"/>
</dbReference>
<evidence type="ECO:0000313" key="3">
    <source>
        <dbReference type="Proteomes" id="UP001183585"/>
    </source>
</evidence>
<accession>A0ABU2CMR5</accession>
<dbReference type="SMART" id="SM00422">
    <property type="entry name" value="HTH_MERR"/>
    <property type="match status" value="1"/>
</dbReference>
<dbReference type="Pfam" id="PF00376">
    <property type="entry name" value="MerR"/>
    <property type="match status" value="1"/>
</dbReference>
<dbReference type="Gene3D" id="1.10.1660.10">
    <property type="match status" value="1"/>
</dbReference>
<dbReference type="GO" id="GO:0003677">
    <property type="term" value="F:DNA binding"/>
    <property type="evidence" value="ECO:0007669"/>
    <property type="project" value="UniProtKB-KW"/>
</dbReference>
<keyword evidence="3" id="KW-1185">Reference proteome</keyword>
<reference evidence="2 3" key="1">
    <citation type="submission" date="2023-07" db="EMBL/GenBank/DDBJ databases">
        <title>Sequencing the genomes of 1000 actinobacteria strains.</title>
        <authorList>
            <person name="Klenk H.-P."/>
        </authorList>
    </citation>
    <scope>NUCLEOTIDE SEQUENCE [LARGE SCALE GENOMIC DNA]</scope>
    <source>
        <strain evidence="2 3">DSM 45554</strain>
    </source>
</reference>
<dbReference type="InterPro" id="IPR000551">
    <property type="entry name" value="MerR-type_HTH_dom"/>
</dbReference>
<dbReference type="Proteomes" id="UP001183585">
    <property type="component" value="Unassembled WGS sequence"/>
</dbReference>
<dbReference type="SUPFAM" id="SSF46955">
    <property type="entry name" value="Putative DNA-binding domain"/>
    <property type="match status" value="1"/>
</dbReference>
<proteinExistence type="predicted"/>
<keyword evidence="2" id="KW-0238">DNA-binding</keyword>
<evidence type="ECO:0000259" key="1">
    <source>
        <dbReference type="PROSITE" id="PS50937"/>
    </source>
</evidence>
<organism evidence="2 3">
    <name type="scientific">Promicromonospora iranensis</name>
    <dbReference type="NCBI Taxonomy" id="1105144"/>
    <lineage>
        <taxon>Bacteria</taxon>
        <taxon>Bacillati</taxon>
        <taxon>Actinomycetota</taxon>
        <taxon>Actinomycetes</taxon>
        <taxon>Micrococcales</taxon>
        <taxon>Promicromonosporaceae</taxon>
        <taxon>Promicromonospora</taxon>
    </lineage>
</organism>
<sequence>MENEKNDLTAGSFQEMTGLTAKALRLYAERGILTPASVDPDTGYRRYARSQLRHGMTTDLLRRAQVPLSELASATSFPFDQWRETVQMRRHLEDFYLAVAEQVTAFDPADLTAHASEAPALDWVGVILDLDVPEDIEGRIETFTGLAVETPAVGKAFGEALTDLGIGATDVCWTAAPDTTTRSGGGQLLLARPGPVHLGEADREHIAERVRSSTGRSVVPVTGTLPARVEVTFAAAATEDPTPVEEAAAGYLHVLAFEDYVRRRRLTPVLPTARQVIQAATWFPLDAGGEPASVFDVLPPAPVA</sequence>
<gene>
    <name evidence="2" type="ORF">J2S48_002144</name>
</gene>
<dbReference type="EMBL" id="JAVDYE010000001">
    <property type="protein sequence ID" value="MDR7382629.1"/>
    <property type="molecule type" value="Genomic_DNA"/>
</dbReference>
<protein>
    <submittedName>
        <fullName evidence="2">DNA-binding transcriptional MerR regulator</fullName>
    </submittedName>
</protein>